<dbReference type="Gene3D" id="3.30.830.10">
    <property type="entry name" value="Metalloenzyme, LuxS/M16 peptidase-like"/>
    <property type="match status" value="4"/>
</dbReference>
<gene>
    <name evidence="2" type="ORF">QWI16_08780</name>
</gene>
<dbReference type="SUPFAM" id="SSF63411">
    <property type="entry name" value="LuxS/MPP-like metallohydrolase"/>
    <property type="match status" value="4"/>
</dbReference>
<accession>A0ABT8TF54</accession>
<evidence type="ECO:0000313" key="2">
    <source>
        <dbReference type="EMBL" id="MDO3382270.1"/>
    </source>
</evidence>
<dbReference type="InterPro" id="IPR011249">
    <property type="entry name" value="Metalloenz_LuxS/M16"/>
</dbReference>
<reference evidence="2" key="1">
    <citation type="submission" date="2023-07" db="EMBL/GenBank/DDBJ databases">
        <title>Gilvimarinus algae sp. nov., isolated from the surface of Kelp.</title>
        <authorList>
            <person name="Sun Y.Y."/>
            <person name="Gong Y."/>
            <person name="Du Z.J."/>
        </authorList>
    </citation>
    <scope>NUCLEOTIDE SEQUENCE</scope>
    <source>
        <strain evidence="2">SDUM040014</strain>
    </source>
</reference>
<dbReference type="Pfam" id="PF08367">
    <property type="entry name" value="M16C_assoc"/>
    <property type="match status" value="1"/>
</dbReference>
<name>A0ABT8TF54_9GAMM</name>
<sequence>MSTKAHPEFELERSARLESLNLAIEQYHHKATGAMHIHLACDNSENVFLVALRTVPQDSTGVAHILEHTALCGSQKYPVRDPFFMMTRRSLNTFMNAFTSSDWTAYPFASQNRKDFANLLDVYLDAVFFATLDPLDFAQEGHRLEFAESGNPDSPLVYKGVVYNEMKGAMSSVPAQLWQKLSSHLFPTSTYHYNSGGDPEHIPDLSYQGLTEFYRRHYHPSNAIFMTYGDIPAVEHQQHFHQQALHAFERLDAQIAVRPEKRLHSPIRVEDSYPLEAEDGEDTHSKTHVVVGWLLGKATDLDAALEAHLLASVLLDNSASPLLKALEQTELGQSPSPLCGLEDSQYEMSFVCGLEGCEAGATQAVEALILSTLQQVAEHGVAAEQVESSLHQLELSQREVGGDGLPYGLQLVMTALTAATHRGDPIAQLDLESALKSLRQRVADPEFIQRSVRRLLLENTHRVTLTLRPDAQMSKRAAAAERARLADIHSALDETQKQQLIEQASQLISRQEQKDDDSLLPKVTLTDIPKQMTYAAGSRETLGHYPLRCYGAGTNGLVYQQLVIKMPQLSERQQHLLGLYSLCLTETGHGQLDYLQAQQLQAQTVGSLSARASIRGNGEDPQSADGYLILSAKALARNTASCAALIRATFETARFDELGRIRELVAQQRARREQSVTGSGHALAMSAATAGMSPSALLSHELGGLAGIARLIDIDNANRENTQAFADELAELHQLMLQAPRQLLLVGEQEQLDHYRASLAEHWQGPASGEIPPLSLAPVDKRVKEAWLTNTQVNFCAKAYPTVASDHPDAAALTVLAGVLRNGFLHRSIREQGGAYGGGASQDNNSGAFRFYSYRDPRLAETLQDFDAALDWVQRETIGADEIEQSILGVVSSIDKPASPAGEAKQTFQAELFGRTKEKREAFRQRLLTVSEADIKRVAAEYLRPERASVAVIAPADQRQAVEQLGLTLKKL</sequence>
<keyword evidence="3" id="KW-1185">Reference proteome</keyword>
<evidence type="ECO:0000259" key="1">
    <source>
        <dbReference type="SMART" id="SM01264"/>
    </source>
</evidence>
<dbReference type="Proteomes" id="UP001168380">
    <property type="component" value="Unassembled WGS sequence"/>
</dbReference>
<dbReference type="PANTHER" id="PTHR43016">
    <property type="entry name" value="PRESEQUENCE PROTEASE"/>
    <property type="match status" value="1"/>
</dbReference>
<dbReference type="RefSeq" id="WP_302712430.1">
    <property type="nucleotide sequence ID" value="NZ_JAULRT010000052.1"/>
</dbReference>
<dbReference type="InterPro" id="IPR013578">
    <property type="entry name" value="Peptidase_M16C_assoc"/>
</dbReference>
<protein>
    <submittedName>
        <fullName evidence="2">Insulinase family protein</fullName>
    </submittedName>
</protein>
<organism evidence="2 3">
    <name type="scientific">Gilvimarinus algae</name>
    <dbReference type="NCBI Taxonomy" id="3058037"/>
    <lineage>
        <taxon>Bacteria</taxon>
        <taxon>Pseudomonadati</taxon>
        <taxon>Pseudomonadota</taxon>
        <taxon>Gammaproteobacteria</taxon>
        <taxon>Cellvibrionales</taxon>
        <taxon>Cellvibrionaceae</taxon>
        <taxon>Gilvimarinus</taxon>
    </lineage>
</organism>
<dbReference type="Pfam" id="PF00675">
    <property type="entry name" value="Peptidase_M16"/>
    <property type="match status" value="1"/>
</dbReference>
<comment type="caution">
    <text evidence="2">The sequence shown here is derived from an EMBL/GenBank/DDBJ whole genome shotgun (WGS) entry which is preliminary data.</text>
</comment>
<evidence type="ECO:0000313" key="3">
    <source>
        <dbReference type="Proteomes" id="UP001168380"/>
    </source>
</evidence>
<dbReference type="EMBL" id="JAULRT010000052">
    <property type="protein sequence ID" value="MDO3382270.1"/>
    <property type="molecule type" value="Genomic_DNA"/>
</dbReference>
<dbReference type="Pfam" id="PF05193">
    <property type="entry name" value="Peptidase_M16_C"/>
    <property type="match status" value="1"/>
</dbReference>
<dbReference type="InterPro" id="IPR007863">
    <property type="entry name" value="Peptidase_M16_C"/>
</dbReference>
<dbReference type="SMART" id="SM01264">
    <property type="entry name" value="M16C_associated"/>
    <property type="match status" value="1"/>
</dbReference>
<dbReference type="InterPro" id="IPR011765">
    <property type="entry name" value="Pept_M16_N"/>
</dbReference>
<dbReference type="Pfam" id="PF22516">
    <property type="entry name" value="PreP_C"/>
    <property type="match status" value="1"/>
</dbReference>
<proteinExistence type="predicted"/>
<dbReference type="InterPro" id="IPR055130">
    <property type="entry name" value="PreP_C"/>
</dbReference>
<feature type="domain" description="Peptidase M16C associated" evidence="1">
    <location>
        <begin position="467"/>
        <end position="714"/>
    </location>
</feature>
<dbReference type="PANTHER" id="PTHR43016:SF13">
    <property type="entry name" value="PRESEQUENCE PROTEASE, MITOCHONDRIAL"/>
    <property type="match status" value="1"/>
</dbReference>